<dbReference type="SMART" id="SM00862">
    <property type="entry name" value="Trans_reg_C"/>
    <property type="match status" value="1"/>
</dbReference>
<dbReference type="SUPFAM" id="SSF52172">
    <property type="entry name" value="CheY-like"/>
    <property type="match status" value="1"/>
</dbReference>
<name>A0ABS4FFP9_9BACL</name>
<proteinExistence type="predicted"/>
<dbReference type="Pfam" id="PF00072">
    <property type="entry name" value="Response_reg"/>
    <property type="match status" value="1"/>
</dbReference>
<dbReference type="SMART" id="SM00448">
    <property type="entry name" value="REC"/>
    <property type="match status" value="1"/>
</dbReference>
<dbReference type="EMBL" id="JAGGKI010000011">
    <property type="protein sequence ID" value="MBP1895038.1"/>
    <property type="molecule type" value="Genomic_DNA"/>
</dbReference>
<dbReference type="InterPro" id="IPR039420">
    <property type="entry name" value="WalR-like"/>
</dbReference>
<evidence type="ECO:0000256" key="8">
    <source>
        <dbReference type="ARBA" id="ARBA00023159"/>
    </source>
</evidence>
<evidence type="ECO:0000256" key="11">
    <source>
        <dbReference type="ARBA" id="ARBA00039976"/>
    </source>
</evidence>
<comment type="caution">
    <text evidence="16">The sequence shown here is derived from an EMBL/GenBank/DDBJ whole genome shotgun (WGS) entry which is preliminary data.</text>
</comment>
<dbReference type="CDD" id="cd00383">
    <property type="entry name" value="trans_reg_C"/>
    <property type="match status" value="1"/>
</dbReference>
<reference evidence="16 17" key="1">
    <citation type="submission" date="2021-03" db="EMBL/GenBank/DDBJ databases">
        <title>Genomic Encyclopedia of Type Strains, Phase IV (KMG-IV): sequencing the most valuable type-strain genomes for metagenomic binning, comparative biology and taxonomic classification.</title>
        <authorList>
            <person name="Goeker M."/>
        </authorList>
    </citation>
    <scope>NUCLEOTIDE SEQUENCE [LARGE SCALE GENOMIC DNA]</scope>
    <source>
        <strain evidence="16 17">DSM 15596</strain>
    </source>
</reference>
<dbReference type="PROSITE" id="PS51755">
    <property type="entry name" value="OMPR_PHOB"/>
    <property type="match status" value="1"/>
</dbReference>
<dbReference type="Pfam" id="PF00486">
    <property type="entry name" value="Trans_reg_C"/>
    <property type="match status" value="1"/>
</dbReference>
<keyword evidence="4" id="KW-0902">Two-component regulatory system</keyword>
<feature type="modified residue" description="4-aspartylphosphate" evidence="12">
    <location>
        <position position="51"/>
    </location>
</feature>
<feature type="domain" description="OmpR/PhoB-type" evidence="15">
    <location>
        <begin position="123"/>
        <end position="221"/>
    </location>
</feature>
<organism evidence="16 17">
    <name type="scientific">Paenibacillus lactis</name>
    <dbReference type="NCBI Taxonomy" id="228574"/>
    <lineage>
        <taxon>Bacteria</taxon>
        <taxon>Bacillati</taxon>
        <taxon>Bacillota</taxon>
        <taxon>Bacilli</taxon>
        <taxon>Bacillales</taxon>
        <taxon>Paenibacillaceae</taxon>
        <taxon>Paenibacillus</taxon>
    </lineage>
</organism>
<evidence type="ECO:0000313" key="16">
    <source>
        <dbReference type="EMBL" id="MBP1895038.1"/>
    </source>
</evidence>
<keyword evidence="6" id="KW-0843">Virulence</keyword>
<comment type="subcellular location">
    <subcellularLocation>
        <location evidence="1">Cytoplasm</location>
    </subcellularLocation>
</comment>
<sequence length="223" mass="25379">MKILVVDDDYDILQLVTIHLLREGYEVLQANNGQHALELLEETEVSLAIVDVMMPGMDGFSLTRILTKELDIPVILLTAKGQISDKEQGFKSGSEDYLVKPFEPKELLFRVAVVLRRYGRAMESVVKVGNVKINRNDFEVIINDETILFPLKEFELLTLLAARANKVTPRSVLLEQAWGEDYDGSELTLNTHMNRIRDRLKRYNASIEIQTVRGIGYKLEASE</sequence>
<evidence type="ECO:0000313" key="17">
    <source>
        <dbReference type="Proteomes" id="UP000706926"/>
    </source>
</evidence>
<dbReference type="CDD" id="cd17574">
    <property type="entry name" value="REC_OmpR"/>
    <property type="match status" value="1"/>
</dbReference>
<evidence type="ECO:0000256" key="9">
    <source>
        <dbReference type="ARBA" id="ARBA00023163"/>
    </source>
</evidence>
<feature type="DNA-binding region" description="OmpR/PhoB-type" evidence="13">
    <location>
        <begin position="123"/>
        <end position="221"/>
    </location>
</feature>
<keyword evidence="5" id="KW-0805">Transcription regulation</keyword>
<comment type="function">
    <text evidence="10">Member of the two-component regulatory system HssS/HssR involved in intracellular heme homeostasis and tempering of staphylococcal virulence. Phosphorylated HssR binds to a direct repeat sequence within hrtAB promoter and activates the expression of hrtAB, an efflux pump, in response to extracellular heme, hemin, hemoglobin or blood.</text>
</comment>
<keyword evidence="2" id="KW-0963">Cytoplasm</keyword>
<evidence type="ECO:0000259" key="14">
    <source>
        <dbReference type="PROSITE" id="PS50110"/>
    </source>
</evidence>
<dbReference type="InterPro" id="IPR001867">
    <property type="entry name" value="OmpR/PhoB-type_DNA-bd"/>
</dbReference>
<dbReference type="Gene3D" id="1.10.10.10">
    <property type="entry name" value="Winged helix-like DNA-binding domain superfamily/Winged helix DNA-binding domain"/>
    <property type="match status" value="1"/>
</dbReference>
<dbReference type="Proteomes" id="UP000706926">
    <property type="component" value="Unassembled WGS sequence"/>
</dbReference>
<keyword evidence="7 13" id="KW-0238">DNA-binding</keyword>
<evidence type="ECO:0000256" key="13">
    <source>
        <dbReference type="PROSITE-ProRule" id="PRU01091"/>
    </source>
</evidence>
<feature type="domain" description="Response regulatory" evidence="14">
    <location>
        <begin position="2"/>
        <end position="115"/>
    </location>
</feature>
<dbReference type="Gene3D" id="3.40.50.2300">
    <property type="match status" value="1"/>
</dbReference>
<evidence type="ECO:0000256" key="2">
    <source>
        <dbReference type="ARBA" id="ARBA00022490"/>
    </source>
</evidence>
<accession>A0ABS4FFP9</accession>
<dbReference type="GO" id="GO:0003677">
    <property type="term" value="F:DNA binding"/>
    <property type="evidence" value="ECO:0007669"/>
    <property type="project" value="UniProtKB-KW"/>
</dbReference>
<evidence type="ECO:0000256" key="1">
    <source>
        <dbReference type="ARBA" id="ARBA00004496"/>
    </source>
</evidence>
<gene>
    <name evidence="16" type="ORF">J2Z18_004147</name>
</gene>
<evidence type="ECO:0000256" key="3">
    <source>
        <dbReference type="ARBA" id="ARBA00022553"/>
    </source>
</evidence>
<evidence type="ECO:0000256" key="7">
    <source>
        <dbReference type="ARBA" id="ARBA00023125"/>
    </source>
</evidence>
<dbReference type="InterPro" id="IPR036388">
    <property type="entry name" value="WH-like_DNA-bd_sf"/>
</dbReference>
<dbReference type="PANTHER" id="PTHR48111">
    <property type="entry name" value="REGULATOR OF RPOS"/>
    <property type="match status" value="1"/>
</dbReference>
<evidence type="ECO:0000256" key="5">
    <source>
        <dbReference type="ARBA" id="ARBA00023015"/>
    </source>
</evidence>
<dbReference type="InterPro" id="IPR001789">
    <property type="entry name" value="Sig_transdc_resp-reg_receiver"/>
</dbReference>
<protein>
    <recommendedName>
        <fullName evidence="11">Heme response regulator HssR</fullName>
    </recommendedName>
</protein>
<keyword evidence="3 12" id="KW-0597">Phosphoprotein</keyword>
<dbReference type="GeneID" id="95406065"/>
<dbReference type="RefSeq" id="WP_007128395.1">
    <property type="nucleotide sequence ID" value="NZ_CP139098.1"/>
</dbReference>
<dbReference type="PANTHER" id="PTHR48111:SF49">
    <property type="entry name" value="HEME RESPONSE REGULATOR HSSR"/>
    <property type="match status" value="1"/>
</dbReference>
<evidence type="ECO:0000259" key="15">
    <source>
        <dbReference type="PROSITE" id="PS51755"/>
    </source>
</evidence>
<evidence type="ECO:0000256" key="12">
    <source>
        <dbReference type="PROSITE-ProRule" id="PRU00169"/>
    </source>
</evidence>
<keyword evidence="8" id="KW-0010">Activator</keyword>
<evidence type="ECO:0000256" key="4">
    <source>
        <dbReference type="ARBA" id="ARBA00023012"/>
    </source>
</evidence>
<dbReference type="InterPro" id="IPR011006">
    <property type="entry name" value="CheY-like_superfamily"/>
</dbReference>
<dbReference type="PROSITE" id="PS50110">
    <property type="entry name" value="RESPONSE_REGULATORY"/>
    <property type="match status" value="1"/>
</dbReference>
<evidence type="ECO:0000256" key="10">
    <source>
        <dbReference type="ARBA" id="ARBA00037471"/>
    </source>
</evidence>
<keyword evidence="17" id="KW-1185">Reference proteome</keyword>
<evidence type="ECO:0000256" key="6">
    <source>
        <dbReference type="ARBA" id="ARBA00023026"/>
    </source>
</evidence>
<keyword evidence="9" id="KW-0804">Transcription</keyword>